<keyword evidence="6" id="KW-1185">Reference proteome</keyword>
<evidence type="ECO:0000313" key="6">
    <source>
        <dbReference type="Proteomes" id="UP000466535"/>
    </source>
</evidence>
<dbReference type="GO" id="GO:0016811">
    <property type="term" value="F:hydrolase activity, acting on carbon-nitrogen (but not peptide) bonds, in linear amides"/>
    <property type="evidence" value="ECO:0007669"/>
    <property type="project" value="InterPro"/>
</dbReference>
<dbReference type="AlphaFoldDB" id="A0A6B0T1W2"/>
<feature type="compositionally biased region" description="Low complexity" evidence="4">
    <location>
        <begin position="253"/>
        <end position="264"/>
    </location>
</feature>
<keyword evidence="3" id="KW-0865">Zymogen</keyword>
<evidence type="ECO:0000256" key="3">
    <source>
        <dbReference type="ARBA" id="ARBA00023145"/>
    </source>
</evidence>
<dbReference type="Gene3D" id="1.10.439.10">
    <property type="entry name" value="Penicillin Amidohydrolase, domain 1"/>
    <property type="match status" value="1"/>
</dbReference>
<reference evidence="5 6" key="1">
    <citation type="submission" date="2019-12" db="EMBL/GenBank/DDBJ databases">
        <title>Isolation and characterization of three novel carbon monoxide-oxidizing members of Halobacteria from salione crusts and soils.</title>
        <authorList>
            <person name="Myers M.R."/>
            <person name="King G.M."/>
        </authorList>
    </citation>
    <scope>NUCLEOTIDE SEQUENCE [LARGE SCALE GENOMIC DNA]</scope>
    <source>
        <strain evidence="5 6">WSH3</strain>
    </source>
</reference>
<keyword evidence="2" id="KW-0378">Hydrolase</keyword>
<dbReference type="Gene3D" id="3.60.20.10">
    <property type="entry name" value="Glutamine Phosphoribosylpyrophosphate, subunit 1, domain 1"/>
    <property type="match status" value="1"/>
</dbReference>
<dbReference type="InterPro" id="IPR043147">
    <property type="entry name" value="Penicillin_amidase_A-knob"/>
</dbReference>
<dbReference type="InterPro" id="IPR002692">
    <property type="entry name" value="S45"/>
</dbReference>
<accession>A0A6B0T1W2</accession>
<protein>
    <submittedName>
        <fullName evidence="5">Penicillin acylase family protein</fullName>
    </submittedName>
</protein>
<proteinExistence type="inferred from homology"/>
<sequence>MSEQRTRRAVLGGIVGAGVLGAYVSPIGDVLEQFAPFSGGVWGAANPDRPERVESPYGEATVRYDDDGVPHIEADDEQALYYAAGHVQAIDRGFQMDLQRRLYSGRLAEVVGEAAVESDRFYRTLRFREAAEATADHLEDSVVGPILEAFSEGVTDGYDDARLSIGFQLLDYEPEPWRPADSMLVEKIIAWQLTGSFRTLRRQLLREEFDAELADQLYRPRMDHDSPIIRQRYRDEQYRLDEADRLYSDDTSDSGGTDTAATGGTVDAETVSYLTRFEPQETLGSNSWVVSSDLAGGNAPILCNDPHLSLQAPPVWYEMHLDGPDHRVRGVAFPGVPEVVIGETEFAAWGFTNAGTDVIDFYSYETDGESYRYGDERREFDEREETIEVADGEDVEITVRRTVHGPVVEEAEQEVAVAWTGHAATETTIALYELTRSRSFEETLSAIRKFDVPSQNFLYADRDDNTLYYTVGRHPIRQPSGETVNWDDPAALDGDGVFDGSAREGEWEGFEPFEHPSWDGFVPFAEKPHVVDPEYLATANQQIIPDDELPYYFAESYSAPYRGERIYSLLDERVESGEPLDLTFLQTVGRDVRDGRAAAIVDALTAAVRDEDEALQEAAETLSGWDYRMEPDSEAALLFQQFANAYREELLGDAFEEAGLGEEYYPGDPRLLELPSDSGWFGPGGRAPVLRRALRTAVETIDRRGYETYGDIAHTGLIDHLTELDFLGYESLPRGGSGWTVRNFGTRGPWGGSWEMQVDLDGAYLAVLPGGNSGRYFSEHYDSQLRQWANGEYRRLSREIEGEVTTEYLGGER</sequence>
<dbReference type="Proteomes" id="UP000466535">
    <property type="component" value="Unassembled WGS sequence"/>
</dbReference>
<gene>
    <name evidence="5" type="ORF">GRX03_05940</name>
</gene>
<feature type="region of interest" description="Disordered" evidence="4">
    <location>
        <begin position="245"/>
        <end position="264"/>
    </location>
</feature>
<evidence type="ECO:0000256" key="2">
    <source>
        <dbReference type="ARBA" id="ARBA00022801"/>
    </source>
</evidence>
<dbReference type="PANTHER" id="PTHR34218">
    <property type="entry name" value="PEPTIDASE S45 PENICILLIN AMIDASE"/>
    <property type="match status" value="1"/>
</dbReference>
<dbReference type="InterPro" id="IPR043146">
    <property type="entry name" value="Penicillin_amidase_N_B-knob"/>
</dbReference>
<evidence type="ECO:0000313" key="5">
    <source>
        <dbReference type="EMBL" id="MXR51147.1"/>
    </source>
</evidence>
<dbReference type="InterPro" id="IPR029055">
    <property type="entry name" value="Ntn_hydrolases_N"/>
</dbReference>
<evidence type="ECO:0000256" key="4">
    <source>
        <dbReference type="SAM" id="MobiDB-lite"/>
    </source>
</evidence>
<dbReference type="PIRSF" id="PIRSF001227">
    <property type="entry name" value="Pen_acylase"/>
    <property type="match status" value="1"/>
</dbReference>
<name>A0A6B0T1W2_9EURY</name>
<comment type="caution">
    <text evidence="5">The sequence shown here is derived from an EMBL/GenBank/DDBJ whole genome shotgun (WGS) entry which is preliminary data.</text>
</comment>
<dbReference type="PANTHER" id="PTHR34218:SF4">
    <property type="entry name" value="ACYL-HOMOSERINE LACTONE ACYLASE QUIP"/>
    <property type="match status" value="1"/>
</dbReference>
<organism evidence="5 6">
    <name type="scientific">Halovenus carboxidivorans</name>
    <dbReference type="NCBI Taxonomy" id="2692199"/>
    <lineage>
        <taxon>Archaea</taxon>
        <taxon>Methanobacteriati</taxon>
        <taxon>Methanobacteriota</taxon>
        <taxon>Stenosarchaea group</taxon>
        <taxon>Halobacteria</taxon>
        <taxon>Halobacteriales</taxon>
        <taxon>Haloarculaceae</taxon>
        <taxon>Halovenus</taxon>
    </lineage>
</organism>
<dbReference type="InterPro" id="IPR014395">
    <property type="entry name" value="Pen/GL7ACA/AHL_acylase"/>
</dbReference>
<dbReference type="EMBL" id="WUUT01000002">
    <property type="protein sequence ID" value="MXR51147.1"/>
    <property type="molecule type" value="Genomic_DNA"/>
</dbReference>
<dbReference type="OrthoDB" id="56056at2157"/>
<dbReference type="CDD" id="cd03747">
    <property type="entry name" value="Ntn_PGA_like"/>
    <property type="match status" value="1"/>
</dbReference>
<dbReference type="GO" id="GO:0017000">
    <property type="term" value="P:antibiotic biosynthetic process"/>
    <property type="evidence" value="ECO:0007669"/>
    <property type="project" value="InterPro"/>
</dbReference>
<dbReference type="Gene3D" id="1.10.1400.10">
    <property type="match status" value="1"/>
</dbReference>
<dbReference type="Pfam" id="PF01804">
    <property type="entry name" value="Penicil_amidase"/>
    <property type="match status" value="1"/>
</dbReference>
<evidence type="ECO:0000256" key="1">
    <source>
        <dbReference type="ARBA" id="ARBA00006586"/>
    </source>
</evidence>
<dbReference type="InterPro" id="IPR023343">
    <property type="entry name" value="Penicillin_amidase_dom1"/>
</dbReference>
<dbReference type="RefSeq" id="WP_159763296.1">
    <property type="nucleotide sequence ID" value="NZ_WUUT01000002.1"/>
</dbReference>
<dbReference type="SUPFAM" id="SSF56235">
    <property type="entry name" value="N-terminal nucleophile aminohydrolases (Ntn hydrolases)"/>
    <property type="match status" value="1"/>
</dbReference>
<dbReference type="Gene3D" id="2.30.120.10">
    <property type="match status" value="1"/>
</dbReference>
<comment type="similarity">
    <text evidence="1">Belongs to the peptidase S45 family.</text>
</comment>